<sequence>MPVYEFFCEDCEQKFEVVATLQEKEAGLKPVCPRCGCTRVHQVFGRFTVIGGSKGDIDTDLPDIGDEDFGAGSEDDFEDEGFDDLTDTDEDLDEDLDID</sequence>
<dbReference type="EMBL" id="DTMZ01000047">
    <property type="protein sequence ID" value="HGD12877.1"/>
    <property type="molecule type" value="Genomic_DNA"/>
</dbReference>
<dbReference type="NCBIfam" id="TIGR02605">
    <property type="entry name" value="CxxC_CxxC_SSSS"/>
    <property type="match status" value="1"/>
</dbReference>
<dbReference type="InterPro" id="IPR013429">
    <property type="entry name" value="Regulatory_FmdB_Zinc_ribbon"/>
</dbReference>
<organism evidence="3">
    <name type="scientific">candidate division WOR-3 bacterium</name>
    <dbReference type="NCBI Taxonomy" id="2052148"/>
    <lineage>
        <taxon>Bacteria</taxon>
        <taxon>Bacteria division WOR-3</taxon>
    </lineage>
</organism>
<accession>A0A7V3PT49</accession>
<evidence type="ECO:0000313" key="3">
    <source>
        <dbReference type="EMBL" id="HGD12877.1"/>
    </source>
</evidence>
<feature type="domain" description="Putative regulatory protein FmdB zinc ribbon" evidence="2">
    <location>
        <begin position="1"/>
        <end position="45"/>
    </location>
</feature>
<reference evidence="3" key="1">
    <citation type="journal article" date="2020" name="mSystems">
        <title>Genome- and Community-Level Interaction Insights into Carbon Utilization and Element Cycling Functions of Hydrothermarchaeota in Hydrothermal Sediment.</title>
        <authorList>
            <person name="Zhou Z."/>
            <person name="Liu Y."/>
            <person name="Xu W."/>
            <person name="Pan J."/>
            <person name="Luo Z.H."/>
            <person name="Li M."/>
        </authorList>
    </citation>
    <scope>NUCLEOTIDE SEQUENCE [LARGE SCALE GENOMIC DNA]</scope>
    <source>
        <strain evidence="3">SpSt-914</strain>
    </source>
</reference>
<gene>
    <name evidence="3" type="ORF">ENX16_02180</name>
</gene>
<comment type="caution">
    <text evidence="3">The sequence shown here is derived from an EMBL/GenBank/DDBJ whole genome shotgun (WGS) entry which is preliminary data.</text>
</comment>
<evidence type="ECO:0000256" key="1">
    <source>
        <dbReference type="SAM" id="MobiDB-lite"/>
    </source>
</evidence>
<evidence type="ECO:0000259" key="2">
    <source>
        <dbReference type="SMART" id="SM00834"/>
    </source>
</evidence>
<protein>
    <submittedName>
        <fullName evidence="3">Zinc ribbon domain-containing protein</fullName>
    </submittedName>
</protein>
<dbReference type="Pfam" id="PF09723">
    <property type="entry name" value="Zn_ribbon_8"/>
    <property type="match status" value="1"/>
</dbReference>
<dbReference type="SMART" id="SM00834">
    <property type="entry name" value="CxxC_CXXC_SSSS"/>
    <property type="match status" value="1"/>
</dbReference>
<name>A0A7V3PT49_UNCW3</name>
<feature type="region of interest" description="Disordered" evidence="1">
    <location>
        <begin position="56"/>
        <end position="99"/>
    </location>
</feature>
<feature type="compositionally biased region" description="Acidic residues" evidence="1">
    <location>
        <begin position="58"/>
        <end position="99"/>
    </location>
</feature>
<proteinExistence type="predicted"/>
<dbReference type="AlphaFoldDB" id="A0A7V3PT49"/>